<dbReference type="Proteomes" id="UP000554482">
    <property type="component" value="Unassembled WGS sequence"/>
</dbReference>
<dbReference type="InterPro" id="IPR011112">
    <property type="entry name" value="Rho-like_N"/>
</dbReference>
<dbReference type="OrthoDB" id="1931152at2759"/>
<dbReference type="Pfam" id="PF07498">
    <property type="entry name" value="Rho_N"/>
    <property type="match status" value="1"/>
</dbReference>
<dbReference type="GO" id="GO:0006353">
    <property type="term" value="P:DNA-templated transcription termination"/>
    <property type="evidence" value="ECO:0007669"/>
    <property type="project" value="InterPro"/>
</dbReference>
<name>A0A7J6V5G2_THATH</name>
<gene>
    <name evidence="3" type="ORF">FRX31_030249</name>
</gene>
<sequence>MNAAGVVFLSFPLQGLSFKTHFSKSFNLGQISSNFPKKEIADNAQYLSSRPVHPTVWSIRCEGNRKGRPHRNTASEGIEKGNIPESSDDESSKSSSQEEIIALFRRIQSSIAADGGSTKIRKRRSDNHKERKAAESVLDVLRQSRKQIQEDNKVVPKKRGVPKKPKTKQETEDSSLPTGFTLTRPPSNFVKKSPIPRPSTLEEDVDEVVSDESEAAIVREAAQLDKIKEMKVSELKELAKSRGIKGYSKLKKGELVELLNG</sequence>
<dbReference type="SMART" id="SM00959">
    <property type="entry name" value="Rho_N"/>
    <property type="match status" value="1"/>
</dbReference>
<dbReference type="Gene3D" id="1.10.720.10">
    <property type="match status" value="1"/>
</dbReference>
<evidence type="ECO:0000313" key="3">
    <source>
        <dbReference type="EMBL" id="KAF5180153.1"/>
    </source>
</evidence>
<dbReference type="PANTHER" id="PTHR34449">
    <property type="entry name" value="RHO TERMINATION FACTOR"/>
    <property type="match status" value="1"/>
</dbReference>
<feature type="region of interest" description="Disordered" evidence="1">
    <location>
        <begin position="62"/>
        <end position="97"/>
    </location>
</feature>
<feature type="domain" description="Rho termination factor-like N-terminal" evidence="2">
    <location>
        <begin position="226"/>
        <end position="261"/>
    </location>
</feature>
<keyword evidence="4" id="KW-1185">Reference proteome</keyword>
<organism evidence="3 4">
    <name type="scientific">Thalictrum thalictroides</name>
    <name type="common">Rue-anemone</name>
    <name type="synonym">Anemone thalictroides</name>
    <dbReference type="NCBI Taxonomy" id="46969"/>
    <lineage>
        <taxon>Eukaryota</taxon>
        <taxon>Viridiplantae</taxon>
        <taxon>Streptophyta</taxon>
        <taxon>Embryophyta</taxon>
        <taxon>Tracheophyta</taxon>
        <taxon>Spermatophyta</taxon>
        <taxon>Magnoliopsida</taxon>
        <taxon>Ranunculales</taxon>
        <taxon>Ranunculaceae</taxon>
        <taxon>Thalictroideae</taxon>
        <taxon>Thalictrum</taxon>
    </lineage>
</organism>
<dbReference type="PANTHER" id="PTHR34449:SF2">
    <property type="entry name" value="RHO TERMINATION FACTOR"/>
    <property type="match status" value="1"/>
</dbReference>
<dbReference type="EMBL" id="JABWDY010037761">
    <property type="protein sequence ID" value="KAF5180153.1"/>
    <property type="molecule type" value="Genomic_DNA"/>
</dbReference>
<dbReference type="AlphaFoldDB" id="A0A7J6V5G2"/>
<evidence type="ECO:0000259" key="2">
    <source>
        <dbReference type="SMART" id="SM00959"/>
    </source>
</evidence>
<feature type="compositionally biased region" description="Basic residues" evidence="1">
    <location>
        <begin position="155"/>
        <end position="166"/>
    </location>
</feature>
<evidence type="ECO:0000313" key="4">
    <source>
        <dbReference type="Proteomes" id="UP000554482"/>
    </source>
</evidence>
<dbReference type="SUPFAM" id="SSF68912">
    <property type="entry name" value="Rho N-terminal domain-like"/>
    <property type="match status" value="1"/>
</dbReference>
<feature type="compositionally biased region" description="Polar residues" evidence="1">
    <location>
        <begin position="174"/>
        <end position="186"/>
    </location>
</feature>
<proteinExistence type="predicted"/>
<reference evidence="3 4" key="1">
    <citation type="submission" date="2020-06" db="EMBL/GenBank/DDBJ databases">
        <title>Transcriptomic and genomic resources for Thalictrum thalictroides and T. hernandezii: Facilitating candidate gene discovery in an emerging model plant lineage.</title>
        <authorList>
            <person name="Arias T."/>
            <person name="Riano-Pachon D.M."/>
            <person name="Di Stilio V.S."/>
        </authorList>
    </citation>
    <scope>NUCLEOTIDE SEQUENCE [LARGE SCALE GENOMIC DNA]</scope>
    <source>
        <strain evidence="4">cv. WT478/WT964</strain>
        <tissue evidence="3">Leaves</tissue>
    </source>
</reference>
<feature type="region of interest" description="Disordered" evidence="1">
    <location>
        <begin position="114"/>
        <end position="208"/>
    </location>
</feature>
<accession>A0A7J6V5G2</accession>
<dbReference type="InterPro" id="IPR036269">
    <property type="entry name" value="Rho_N_sf"/>
</dbReference>
<protein>
    <submittedName>
        <fullName evidence="3">Rho termination factor</fullName>
    </submittedName>
</protein>
<evidence type="ECO:0000256" key="1">
    <source>
        <dbReference type="SAM" id="MobiDB-lite"/>
    </source>
</evidence>
<comment type="caution">
    <text evidence="3">The sequence shown here is derived from an EMBL/GenBank/DDBJ whole genome shotgun (WGS) entry which is preliminary data.</text>
</comment>